<reference evidence="1" key="1">
    <citation type="submission" date="2019-03" db="EMBL/GenBank/DDBJ databases">
        <title>Single cell metagenomics reveals metabolic interactions within the superorganism composed of flagellate Streblomastix strix and complex community of Bacteroidetes bacteria on its surface.</title>
        <authorList>
            <person name="Treitli S.C."/>
            <person name="Kolisko M."/>
            <person name="Husnik F."/>
            <person name="Keeling P."/>
            <person name="Hampl V."/>
        </authorList>
    </citation>
    <scope>NUCLEOTIDE SEQUENCE</scope>
    <source>
        <strain evidence="1">STM</strain>
    </source>
</reference>
<protein>
    <submittedName>
        <fullName evidence="1">Uncharacterized protein</fullName>
    </submittedName>
</protein>
<feature type="non-terminal residue" evidence="1">
    <location>
        <position position="1"/>
    </location>
</feature>
<sequence>KEVITLINTTFIDADVIIQFLHQLKETHRDKPIKIVLDNAKYQNRVWQLLPEVHCYWMFCC</sequence>
<dbReference type="EMBL" id="SNRY01001271">
    <property type="protein sequence ID" value="KAA6332205.1"/>
    <property type="molecule type" value="Genomic_DNA"/>
</dbReference>
<accession>A0A5J4RFS4</accession>
<organism evidence="1">
    <name type="scientific">termite gut metagenome</name>
    <dbReference type="NCBI Taxonomy" id="433724"/>
    <lineage>
        <taxon>unclassified sequences</taxon>
        <taxon>metagenomes</taxon>
        <taxon>organismal metagenomes</taxon>
    </lineage>
</organism>
<evidence type="ECO:0000313" key="1">
    <source>
        <dbReference type="EMBL" id="KAA6332205.1"/>
    </source>
</evidence>
<comment type="caution">
    <text evidence="1">The sequence shown here is derived from an EMBL/GenBank/DDBJ whole genome shotgun (WGS) entry which is preliminary data.</text>
</comment>
<dbReference type="AlphaFoldDB" id="A0A5J4RFS4"/>
<gene>
    <name evidence="1" type="ORF">EZS27_019272</name>
</gene>
<name>A0A5J4RFS4_9ZZZZ</name>
<proteinExistence type="predicted"/>